<keyword evidence="14" id="KW-1185">Reference proteome</keyword>
<feature type="chain" id="PRO_5039747901" description="Phosphate-binding protein" evidence="10">
    <location>
        <begin position="20"/>
        <end position="297"/>
    </location>
</feature>
<name>A0A1I3B7R0_9FIRM</name>
<dbReference type="RefSeq" id="WP_093369606.1">
    <property type="nucleotide sequence ID" value="NZ_FOQA01000001.1"/>
</dbReference>
<evidence type="ECO:0000313" key="13">
    <source>
        <dbReference type="EMBL" id="SFH58333.1"/>
    </source>
</evidence>
<keyword evidence="7 10" id="KW-0732">Signal</keyword>
<evidence type="ECO:0000256" key="11">
    <source>
        <dbReference type="SAM" id="MobiDB-lite"/>
    </source>
</evidence>
<dbReference type="EMBL" id="FOQA01000001">
    <property type="protein sequence ID" value="SFH58333.1"/>
    <property type="molecule type" value="Genomic_DNA"/>
</dbReference>
<dbReference type="CDD" id="cd13653">
    <property type="entry name" value="PBP2_phosphate_like_1"/>
    <property type="match status" value="1"/>
</dbReference>
<feature type="domain" description="PBP" evidence="12">
    <location>
        <begin position="44"/>
        <end position="283"/>
    </location>
</feature>
<evidence type="ECO:0000256" key="9">
    <source>
        <dbReference type="ARBA" id="ARBA00023288"/>
    </source>
</evidence>
<reference evidence="14" key="1">
    <citation type="submission" date="2016-10" db="EMBL/GenBank/DDBJ databases">
        <authorList>
            <person name="Varghese N."/>
            <person name="Submissions S."/>
        </authorList>
    </citation>
    <scope>NUCLEOTIDE SEQUENCE [LARGE SCALE GENOMIC DNA]</scope>
    <source>
        <strain evidence="14">Z-7934</strain>
    </source>
</reference>
<dbReference type="OrthoDB" id="9790048at2"/>
<accession>A0A1I3B7R0</accession>
<comment type="subunit">
    <text evidence="4 10">The complex is composed of two ATP-binding proteins (PstB), two transmembrane proteins (PstC and PstA) and a solute-binding protein (PstS).</text>
</comment>
<keyword evidence="6 10" id="KW-0592">Phosphate transport</keyword>
<evidence type="ECO:0000256" key="4">
    <source>
        <dbReference type="ARBA" id="ARBA00011529"/>
    </source>
</evidence>
<dbReference type="NCBIfam" id="TIGR02136">
    <property type="entry name" value="ptsS_2"/>
    <property type="match status" value="1"/>
</dbReference>
<keyword evidence="8 10" id="KW-0564">Palmitate</keyword>
<feature type="signal peptide" evidence="10">
    <location>
        <begin position="1"/>
        <end position="19"/>
    </location>
</feature>
<dbReference type="InterPro" id="IPR011862">
    <property type="entry name" value="Phos-bd"/>
</dbReference>
<evidence type="ECO:0000256" key="1">
    <source>
        <dbReference type="ARBA" id="ARBA00002841"/>
    </source>
</evidence>
<dbReference type="PANTHER" id="PTHR30570">
    <property type="entry name" value="PERIPLASMIC PHOSPHATE BINDING COMPONENT OF PHOSPHATE ABC TRANSPORTER"/>
    <property type="match status" value="1"/>
</dbReference>
<protein>
    <recommendedName>
        <fullName evidence="10">Phosphate-binding protein</fullName>
    </recommendedName>
</protein>
<feature type="compositionally biased region" description="Low complexity" evidence="11">
    <location>
        <begin position="29"/>
        <end position="38"/>
    </location>
</feature>
<evidence type="ECO:0000259" key="12">
    <source>
        <dbReference type="Pfam" id="PF12849"/>
    </source>
</evidence>
<dbReference type="STRING" id="69895.SAMN05192551_101641"/>
<dbReference type="InterPro" id="IPR024370">
    <property type="entry name" value="PBP_domain"/>
</dbReference>
<dbReference type="Proteomes" id="UP000199287">
    <property type="component" value="Unassembled WGS sequence"/>
</dbReference>
<dbReference type="GO" id="GO:0006817">
    <property type="term" value="P:phosphate ion transport"/>
    <property type="evidence" value="ECO:0007669"/>
    <property type="project" value="UniProtKB-UniRule"/>
</dbReference>
<evidence type="ECO:0000313" key="14">
    <source>
        <dbReference type="Proteomes" id="UP000199287"/>
    </source>
</evidence>
<keyword evidence="10" id="KW-0472">Membrane</keyword>
<dbReference type="Pfam" id="PF12849">
    <property type="entry name" value="PBP_like_2"/>
    <property type="match status" value="1"/>
</dbReference>
<dbReference type="Gene3D" id="3.40.190.10">
    <property type="entry name" value="Periplasmic binding protein-like II"/>
    <property type="match status" value="2"/>
</dbReference>
<sequence>MKKWTVVLVCVMMAVTVLSGCGGQDEPANETSTNGNTTETEEDQGNTVDYGEMIEVRGSDTMVNLGQGWAEAFMNKHPEAMISVTGGGSGTGVAALINGTVQMAQVSRSISEDEIQQGLDNGIEIFEIVGARDGIALVVNNDNPVDTLTMEEIKGIYTGEITNWSQLGGDDVEIGMYSRDTSSGTYVFFRDFVLMGEDFSEDANLMPSTQAIVEGVIQDTGGIGYVGMGYLSEETKTVTVVENDEEYVPGQAGYPVARPLHLYTAGEPTGAMKEYVDFILSDEGQEVVANIGFIPLN</sequence>
<evidence type="ECO:0000256" key="6">
    <source>
        <dbReference type="ARBA" id="ARBA00022592"/>
    </source>
</evidence>
<keyword evidence="10" id="KW-1003">Cell membrane</keyword>
<comment type="function">
    <text evidence="10">Involved in the system for phosphate transport across the cytoplasmic membrane.</text>
</comment>
<dbReference type="GO" id="GO:0005886">
    <property type="term" value="C:plasma membrane"/>
    <property type="evidence" value="ECO:0007669"/>
    <property type="project" value="UniProtKB-SubCell"/>
</dbReference>
<evidence type="ECO:0000256" key="3">
    <source>
        <dbReference type="ARBA" id="ARBA00008725"/>
    </source>
</evidence>
<dbReference type="SUPFAM" id="SSF53850">
    <property type="entry name" value="Periplasmic binding protein-like II"/>
    <property type="match status" value="1"/>
</dbReference>
<dbReference type="InterPro" id="IPR050811">
    <property type="entry name" value="Phosphate_ABC_transporter"/>
</dbReference>
<dbReference type="AlphaFoldDB" id="A0A1I3B7R0"/>
<organism evidence="13 14">
    <name type="scientific">Tindallia magadiensis</name>
    <dbReference type="NCBI Taxonomy" id="69895"/>
    <lineage>
        <taxon>Bacteria</taxon>
        <taxon>Bacillati</taxon>
        <taxon>Bacillota</taxon>
        <taxon>Clostridia</taxon>
        <taxon>Peptostreptococcales</taxon>
        <taxon>Tindalliaceae</taxon>
        <taxon>Tindallia</taxon>
    </lineage>
</organism>
<comment type="function">
    <text evidence="1">Part of the ABC transporter complex PstSACB involved in phosphate import.</text>
</comment>
<evidence type="ECO:0000256" key="2">
    <source>
        <dbReference type="ARBA" id="ARBA00004193"/>
    </source>
</evidence>
<dbReference type="GO" id="GO:0042301">
    <property type="term" value="F:phosphate ion binding"/>
    <property type="evidence" value="ECO:0007669"/>
    <property type="project" value="UniProtKB-UniRule"/>
</dbReference>
<keyword evidence="9 10" id="KW-0449">Lipoprotein</keyword>
<proteinExistence type="inferred from homology"/>
<evidence type="ECO:0000256" key="8">
    <source>
        <dbReference type="ARBA" id="ARBA00023139"/>
    </source>
</evidence>
<evidence type="ECO:0000256" key="10">
    <source>
        <dbReference type="RuleBase" id="RU367119"/>
    </source>
</evidence>
<gene>
    <name evidence="13" type="ORF">SAMN05192551_101641</name>
</gene>
<evidence type="ECO:0000256" key="5">
    <source>
        <dbReference type="ARBA" id="ARBA00022448"/>
    </source>
</evidence>
<comment type="similarity">
    <text evidence="3 10">Belongs to the PstS family.</text>
</comment>
<dbReference type="PROSITE" id="PS51257">
    <property type="entry name" value="PROKAR_LIPOPROTEIN"/>
    <property type="match status" value="1"/>
</dbReference>
<keyword evidence="5 10" id="KW-0813">Transport</keyword>
<evidence type="ECO:0000256" key="7">
    <source>
        <dbReference type="ARBA" id="ARBA00022729"/>
    </source>
</evidence>
<dbReference type="PANTHER" id="PTHR30570:SF1">
    <property type="entry name" value="PHOSPHATE-BINDING PROTEIN PSTS"/>
    <property type="match status" value="1"/>
</dbReference>
<comment type="subcellular location">
    <subcellularLocation>
        <location evidence="2 10">Cell membrane</location>
        <topology evidence="2 10">Lipid-anchor</topology>
    </subcellularLocation>
</comment>
<feature type="region of interest" description="Disordered" evidence="11">
    <location>
        <begin position="21"/>
        <end position="44"/>
    </location>
</feature>